<accession>A0A0C3BIK1</accession>
<dbReference type="HOGENOM" id="CLU_1294857_0_0_1"/>
<evidence type="ECO:0000313" key="2">
    <source>
        <dbReference type="EMBL" id="KIM77167.1"/>
    </source>
</evidence>
<reference evidence="2 3" key="1">
    <citation type="submission" date="2014-04" db="EMBL/GenBank/DDBJ databases">
        <authorList>
            <consortium name="DOE Joint Genome Institute"/>
            <person name="Kuo A."/>
            <person name="Tarkka M."/>
            <person name="Buscot F."/>
            <person name="Kohler A."/>
            <person name="Nagy L.G."/>
            <person name="Floudas D."/>
            <person name="Copeland A."/>
            <person name="Barry K.W."/>
            <person name="Cichocki N."/>
            <person name="Veneault-Fourrey C."/>
            <person name="LaButti K."/>
            <person name="Lindquist E.A."/>
            <person name="Lipzen A."/>
            <person name="Lundell T."/>
            <person name="Morin E."/>
            <person name="Murat C."/>
            <person name="Sun H."/>
            <person name="Tunlid A."/>
            <person name="Henrissat B."/>
            <person name="Grigoriev I.V."/>
            <person name="Hibbett D.S."/>
            <person name="Martin F."/>
            <person name="Nordberg H.P."/>
            <person name="Cantor M.N."/>
            <person name="Hua S.X."/>
        </authorList>
    </citation>
    <scope>NUCLEOTIDE SEQUENCE [LARGE SCALE GENOMIC DNA]</scope>
    <source>
        <strain evidence="2 3">F 1598</strain>
    </source>
</reference>
<evidence type="ECO:0000313" key="3">
    <source>
        <dbReference type="Proteomes" id="UP000054166"/>
    </source>
</evidence>
<gene>
    <name evidence="2" type="ORF">PILCRDRAFT_623748</name>
</gene>
<protein>
    <submittedName>
        <fullName evidence="2">Uncharacterized protein</fullName>
    </submittedName>
</protein>
<dbReference type="Proteomes" id="UP000054166">
    <property type="component" value="Unassembled WGS sequence"/>
</dbReference>
<sequence length="213" mass="23458">MIDGLTVFPSSSVESTQYVRLNLSSTTMNSASRVLSESSMSHPRVVRVSDPNVADDNAYAAPLSNMNFRETSEHITHMNTDTDVQSESMSPRGSCPPSSLSLDRNISVDHSSTSDLPSSEASPRLDPHGLDLLRHIFLRNFRTGVHSSVLCDDIKVLRHSLSLLDIPSIKMTLQECCLALIFHLLTGACAKHDTDLEAMSTKLFAHMYYIMCG</sequence>
<keyword evidence="3" id="KW-1185">Reference proteome</keyword>
<proteinExistence type="predicted"/>
<dbReference type="InParanoid" id="A0A0C3BIK1"/>
<reference evidence="3" key="2">
    <citation type="submission" date="2015-01" db="EMBL/GenBank/DDBJ databases">
        <title>Evolutionary Origins and Diversification of the Mycorrhizal Mutualists.</title>
        <authorList>
            <consortium name="DOE Joint Genome Institute"/>
            <consortium name="Mycorrhizal Genomics Consortium"/>
            <person name="Kohler A."/>
            <person name="Kuo A."/>
            <person name="Nagy L.G."/>
            <person name="Floudas D."/>
            <person name="Copeland A."/>
            <person name="Barry K.W."/>
            <person name="Cichocki N."/>
            <person name="Veneault-Fourrey C."/>
            <person name="LaButti K."/>
            <person name="Lindquist E.A."/>
            <person name="Lipzen A."/>
            <person name="Lundell T."/>
            <person name="Morin E."/>
            <person name="Murat C."/>
            <person name="Riley R."/>
            <person name="Ohm R."/>
            <person name="Sun H."/>
            <person name="Tunlid A."/>
            <person name="Henrissat B."/>
            <person name="Grigoriev I.V."/>
            <person name="Hibbett D.S."/>
            <person name="Martin F."/>
        </authorList>
    </citation>
    <scope>NUCLEOTIDE SEQUENCE [LARGE SCALE GENOMIC DNA]</scope>
    <source>
        <strain evidence="3">F 1598</strain>
    </source>
</reference>
<evidence type="ECO:0000256" key="1">
    <source>
        <dbReference type="SAM" id="MobiDB-lite"/>
    </source>
</evidence>
<organism evidence="2 3">
    <name type="scientific">Piloderma croceum (strain F 1598)</name>
    <dbReference type="NCBI Taxonomy" id="765440"/>
    <lineage>
        <taxon>Eukaryota</taxon>
        <taxon>Fungi</taxon>
        <taxon>Dikarya</taxon>
        <taxon>Basidiomycota</taxon>
        <taxon>Agaricomycotina</taxon>
        <taxon>Agaricomycetes</taxon>
        <taxon>Agaricomycetidae</taxon>
        <taxon>Atheliales</taxon>
        <taxon>Atheliaceae</taxon>
        <taxon>Piloderma</taxon>
    </lineage>
</organism>
<dbReference type="EMBL" id="KN833027">
    <property type="protein sequence ID" value="KIM77167.1"/>
    <property type="molecule type" value="Genomic_DNA"/>
</dbReference>
<feature type="region of interest" description="Disordered" evidence="1">
    <location>
        <begin position="81"/>
        <end position="104"/>
    </location>
</feature>
<name>A0A0C3BIK1_PILCF</name>
<dbReference type="AlphaFoldDB" id="A0A0C3BIK1"/>